<evidence type="ECO:0000313" key="2">
    <source>
        <dbReference type="Proteomes" id="UP000247892"/>
    </source>
</evidence>
<dbReference type="Gene3D" id="3.30.565.10">
    <property type="entry name" value="Histidine kinase-like ATPase, C-terminal domain"/>
    <property type="match status" value="1"/>
</dbReference>
<name>A0A318LJI7_9PSEU</name>
<gene>
    <name evidence="1" type="ORF">BA062_19780</name>
</gene>
<comment type="caution">
    <text evidence="1">The sequence shown here is derived from an EMBL/GenBank/DDBJ whole genome shotgun (WGS) entry which is preliminary data.</text>
</comment>
<evidence type="ECO:0000313" key="1">
    <source>
        <dbReference type="EMBL" id="PXY30779.1"/>
    </source>
</evidence>
<dbReference type="AlphaFoldDB" id="A0A318LJI7"/>
<keyword evidence="2" id="KW-1185">Reference proteome</keyword>
<reference evidence="1 2" key="1">
    <citation type="submission" date="2016-07" db="EMBL/GenBank/DDBJ databases">
        <title>Draft genome sequence of Prauserella sp. YIM 121212, isolated from alkaline soil.</title>
        <authorList>
            <person name="Ruckert C."/>
            <person name="Albersmeier A."/>
            <person name="Jiang C.-L."/>
            <person name="Jiang Y."/>
            <person name="Kalinowski J."/>
            <person name="Schneider O."/>
            <person name="Winkler A."/>
            <person name="Zotchev S.B."/>
        </authorList>
    </citation>
    <scope>NUCLEOTIDE SEQUENCE [LARGE SCALE GENOMIC DNA]</scope>
    <source>
        <strain evidence="1 2">YIM 121212</strain>
    </source>
</reference>
<dbReference type="Proteomes" id="UP000247892">
    <property type="component" value="Unassembled WGS sequence"/>
</dbReference>
<dbReference type="EMBL" id="MASU01000007">
    <property type="protein sequence ID" value="PXY30779.1"/>
    <property type="molecule type" value="Genomic_DNA"/>
</dbReference>
<organism evidence="1 2">
    <name type="scientific">Prauserella flavalba</name>
    <dbReference type="NCBI Taxonomy" id="1477506"/>
    <lineage>
        <taxon>Bacteria</taxon>
        <taxon>Bacillati</taxon>
        <taxon>Actinomycetota</taxon>
        <taxon>Actinomycetes</taxon>
        <taxon>Pseudonocardiales</taxon>
        <taxon>Pseudonocardiaceae</taxon>
        <taxon>Prauserella</taxon>
    </lineage>
</organism>
<dbReference type="InterPro" id="IPR036890">
    <property type="entry name" value="HATPase_C_sf"/>
</dbReference>
<evidence type="ECO:0008006" key="3">
    <source>
        <dbReference type="Google" id="ProtNLM"/>
    </source>
</evidence>
<sequence>MGPTVDDTGWQEARVRDLPALRHRVRAMLSRYDDKLVTDAQLLVNELATLALADPSRPVRLRLSHAPDRRLRVELDHPAMLVPARTPEQRCGIELVRALAAVSGLDGGTGHTVRADFDLTAPSHRPVFPAQARAARAAS</sequence>
<accession>A0A318LJI7</accession>
<proteinExistence type="predicted"/>
<protein>
    <recommendedName>
        <fullName evidence="3">Histidine kinase/HSP90-like ATPase domain-containing protein</fullName>
    </recommendedName>
</protein>